<keyword evidence="2" id="KW-1185">Reference proteome</keyword>
<sequence length="79" mass="8470">MSQLKNLAASNTATFQDRFDMSQLKNLAASNTACAANTVPVTPCPPGVVLCESHFTQYVFAGKNEKNGTEKSSIVFTII</sequence>
<organism evidence="1 2">
    <name type="scientific">Dreissena polymorpha</name>
    <name type="common">Zebra mussel</name>
    <name type="synonym">Mytilus polymorpha</name>
    <dbReference type="NCBI Taxonomy" id="45954"/>
    <lineage>
        <taxon>Eukaryota</taxon>
        <taxon>Metazoa</taxon>
        <taxon>Spiralia</taxon>
        <taxon>Lophotrochozoa</taxon>
        <taxon>Mollusca</taxon>
        <taxon>Bivalvia</taxon>
        <taxon>Autobranchia</taxon>
        <taxon>Heteroconchia</taxon>
        <taxon>Euheterodonta</taxon>
        <taxon>Imparidentia</taxon>
        <taxon>Neoheterodontei</taxon>
        <taxon>Myida</taxon>
        <taxon>Dreissenoidea</taxon>
        <taxon>Dreissenidae</taxon>
        <taxon>Dreissena</taxon>
    </lineage>
</organism>
<comment type="caution">
    <text evidence="1">The sequence shown here is derived from an EMBL/GenBank/DDBJ whole genome shotgun (WGS) entry which is preliminary data.</text>
</comment>
<dbReference type="Proteomes" id="UP000828390">
    <property type="component" value="Unassembled WGS sequence"/>
</dbReference>
<reference evidence="1" key="1">
    <citation type="journal article" date="2019" name="bioRxiv">
        <title>The Genome of the Zebra Mussel, Dreissena polymorpha: A Resource for Invasive Species Research.</title>
        <authorList>
            <person name="McCartney M.A."/>
            <person name="Auch B."/>
            <person name="Kono T."/>
            <person name="Mallez S."/>
            <person name="Zhang Y."/>
            <person name="Obille A."/>
            <person name="Becker A."/>
            <person name="Abrahante J.E."/>
            <person name="Garbe J."/>
            <person name="Badalamenti J.P."/>
            <person name="Herman A."/>
            <person name="Mangelson H."/>
            <person name="Liachko I."/>
            <person name="Sullivan S."/>
            <person name="Sone E.D."/>
            <person name="Koren S."/>
            <person name="Silverstein K.A.T."/>
            <person name="Beckman K.B."/>
            <person name="Gohl D.M."/>
        </authorList>
    </citation>
    <scope>NUCLEOTIDE SEQUENCE</scope>
    <source>
        <strain evidence="1">Duluth1</strain>
        <tissue evidence="1">Whole animal</tissue>
    </source>
</reference>
<protein>
    <submittedName>
        <fullName evidence="1">Uncharacterized protein</fullName>
    </submittedName>
</protein>
<accession>A0A9D4IN43</accession>
<gene>
    <name evidence="1" type="ORF">DPMN_180278</name>
</gene>
<evidence type="ECO:0000313" key="1">
    <source>
        <dbReference type="EMBL" id="KAH3778807.1"/>
    </source>
</evidence>
<proteinExistence type="predicted"/>
<evidence type="ECO:0000313" key="2">
    <source>
        <dbReference type="Proteomes" id="UP000828390"/>
    </source>
</evidence>
<dbReference type="AlphaFoldDB" id="A0A9D4IN43"/>
<name>A0A9D4IN43_DREPO</name>
<reference evidence="1" key="2">
    <citation type="submission" date="2020-11" db="EMBL/GenBank/DDBJ databases">
        <authorList>
            <person name="McCartney M.A."/>
            <person name="Auch B."/>
            <person name="Kono T."/>
            <person name="Mallez S."/>
            <person name="Becker A."/>
            <person name="Gohl D.M."/>
            <person name="Silverstein K.A.T."/>
            <person name="Koren S."/>
            <person name="Bechman K.B."/>
            <person name="Herman A."/>
            <person name="Abrahante J.E."/>
            <person name="Garbe J."/>
        </authorList>
    </citation>
    <scope>NUCLEOTIDE SEQUENCE</scope>
    <source>
        <strain evidence="1">Duluth1</strain>
        <tissue evidence="1">Whole animal</tissue>
    </source>
</reference>
<dbReference type="EMBL" id="JAIWYP010000009">
    <property type="protein sequence ID" value="KAH3778807.1"/>
    <property type="molecule type" value="Genomic_DNA"/>
</dbReference>